<dbReference type="GO" id="GO:0005852">
    <property type="term" value="C:eukaryotic translation initiation factor 3 complex"/>
    <property type="evidence" value="ECO:0007669"/>
    <property type="project" value="InterPro"/>
</dbReference>
<keyword evidence="2" id="KW-0396">Initiation factor</keyword>
<dbReference type="PANTHER" id="PTHR12399:SF0">
    <property type="entry name" value="EUKARYOTIC TRANSLATION INITIATION FACTOR 3 SUBUNIT D"/>
    <property type="match status" value="1"/>
</dbReference>
<evidence type="ECO:0000256" key="3">
    <source>
        <dbReference type="ARBA" id="ARBA00022884"/>
    </source>
</evidence>
<comment type="caution">
    <text evidence="6">The sequence shown here is derived from an EMBL/GenBank/DDBJ whole genome shotgun (WGS) entry which is preliminary data.</text>
</comment>
<dbReference type="Proteomes" id="UP001378960">
    <property type="component" value="Unassembled WGS sequence"/>
</dbReference>
<evidence type="ECO:0000256" key="2">
    <source>
        <dbReference type="ARBA" id="ARBA00022540"/>
    </source>
</evidence>
<dbReference type="InterPro" id="IPR007783">
    <property type="entry name" value="eIF3d"/>
</dbReference>
<feature type="region of interest" description="Disordered" evidence="5">
    <location>
        <begin position="113"/>
        <end position="177"/>
    </location>
</feature>
<keyword evidence="3" id="KW-0694">RNA-binding</keyword>
<evidence type="ECO:0000313" key="7">
    <source>
        <dbReference type="Proteomes" id="UP001378960"/>
    </source>
</evidence>
<evidence type="ECO:0000313" key="6">
    <source>
        <dbReference type="EMBL" id="GMM43573.1"/>
    </source>
</evidence>
<dbReference type="PIRSF" id="PIRSF016281">
    <property type="entry name" value="EIF-3_zeta"/>
    <property type="match status" value="1"/>
</dbReference>
<dbReference type="GO" id="GO:0003743">
    <property type="term" value="F:translation initiation factor activity"/>
    <property type="evidence" value="ECO:0007669"/>
    <property type="project" value="UniProtKB-KW"/>
</dbReference>
<organism evidence="6 7">
    <name type="scientific">Pichia kluyveri</name>
    <name type="common">Yeast</name>
    <dbReference type="NCBI Taxonomy" id="36015"/>
    <lineage>
        <taxon>Eukaryota</taxon>
        <taxon>Fungi</taxon>
        <taxon>Dikarya</taxon>
        <taxon>Ascomycota</taxon>
        <taxon>Saccharomycotina</taxon>
        <taxon>Pichiomycetes</taxon>
        <taxon>Pichiales</taxon>
        <taxon>Pichiaceae</taxon>
        <taxon>Pichia</taxon>
    </lineage>
</organism>
<keyword evidence="7" id="KW-1185">Reference proteome</keyword>
<dbReference type="PANTHER" id="PTHR12399">
    <property type="entry name" value="EUKARYOTIC TRANSLATION INITIATION FACTOR 3 SUBUNIT 7"/>
    <property type="match status" value="1"/>
</dbReference>
<evidence type="ECO:0008006" key="8">
    <source>
        <dbReference type="Google" id="ProtNLM"/>
    </source>
</evidence>
<protein>
    <recommendedName>
        <fullName evidence="8">Eukaryotic translation initiation factor 3 subunit D</fullName>
    </recommendedName>
</protein>
<dbReference type="Pfam" id="PF05091">
    <property type="entry name" value="eIF-3_zeta"/>
    <property type="match status" value="1"/>
</dbReference>
<evidence type="ECO:0000256" key="4">
    <source>
        <dbReference type="ARBA" id="ARBA00022917"/>
    </source>
</evidence>
<keyword evidence="4" id="KW-0648">Protein biosynthesis</keyword>
<evidence type="ECO:0000256" key="1">
    <source>
        <dbReference type="ARBA" id="ARBA00022490"/>
    </source>
</evidence>
<reference evidence="6 7" key="1">
    <citation type="journal article" date="2023" name="Elife">
        <title>Identification of key yeast species and microbe-microbe interactions impacting larval growth of Drosophila in the wild.</title>
        <authorList>
            <person name="Mure A."/>
            <person name="Sugiura Y."/>
            <person name="Maeda R."/>
            <person name="Honda K."/>
            <person name="Sakurai N."/>
            <person name="Takahashi Y."/>
            <person name="Watada M."/>
            <person name="Katoh T."/>
            <person name="Gotoh A."/>
            <person name="Gotoh Y."/>
            <person name="Taniguchi I."/>
            <person name="Nakamura K."/>
            <person name="Hayashi T."/>
            <person name="Katayama T."/>
            <person name="Uemura T."/>
            <person name="Hattori Y."/>
        </authorList>
    </citation>
    <scope>NUCLEOTIDE SEQUENCE [LARGE SCALE GENOMIC DNA]</scope>
    <source>
        <strain evidence="6 7">PK-24</strain>
    </source>
</reference>
<dbReference type="EMBL" id="BTGB01000001">
    <property type="protein sequence ID" value="GMM43573.1"/>
    <property type="molecule type" value="Genomic_DNA"/>
</dbReference>
<proteinExistence type="predicted"/>
<sequence length="534" mass="59399">MSLPKFNLLGLTPVEDPWGPNDYIPESLTFNGVPYAPFIKSDKLGKIADWQAPKEEESFNNSASNAYSSHRKRDLFHAYGASAAKLFSAETEEKGFSLVDAVATPTQSIAPKQTILRSNKRQPNKGLNVKKTVASQLTQKKPSSLPSSGANAKKQTSKWGDNKWNANKWNQEDTNTQKASINVEESWKSVAEIEFNKLSKLNFEIQKPELLIRCGTIHNYTRKYEAVGSIPLEPCIKVDFEQTTSKDPNMQKYASNSDAEVFITDAIIAQLMCTPKSNNSWDVVVTKKDGKIFFDKRDDTFVLPVNEHSTPLDPATASVIELEANEVSNYFLNGALGERTSNLGAESPINESSAIPKGYAYYKYHLPSSDASSDHKGHSLIVRSSLDAFTTTATTNVAIHSLLQVKTNDWKVKFKNGVQGNMFADEIKKNNNKISQWTTKAVLAEINQMKIGFIARDNIKTAKSHSVAGLMSYPVDVLSEQLKLSVSNGWGIFKSLIDLVEHEGGEENYRFVILKTPNAQKLALYKVPFESFDF</sequence>
<name>A0AAV5QXP4_PICKL</name>
<evidence type="ECO:0000256" key="5">
    <source>
        <dbReference type="SAM" id="MobiDB-lite"/>
    </source>
</evidence>
<dbReference type="GO" id="GO:0003723">
    <property type="term" value="F:RNA binding"/>
    <property type="evidence" value="ECO:0007669"/>
    <property type="project" value="UniProtKB-KW"/>
</dbReference>
<feature type="compositionally biased region" description="Polar residues" evidence="5">
    <location>
        <begin position="133"/>
        <end position="177"/>
    </location>
</feature>
<keyword evidence="1" id="KW-0963">Cytoplasm</keyword>
<gene>
    <name evidence="6" type="ORF">DAPK24_001480</name>
</gene>
<accession>A0AAV5QXP4</accession>
<dbReference type="AlphaFoldDB" id="A0AAV5QXP4"/>